<feature type="transmembrane region" description="Helical" evidence="6">
    <location>
        <begin position="97"/>
        <end position="114"/>
    </location>
</feature>
<evidence type="ECO:0000256" key="6">
    <source>
        <dbReference type="SAM" id="Phobius"/>
    </source>
</evidence>
<evidence type="ECO:0000256" key="2">
    <source>
        <dbReference type="ARBA" id="ARBA00022692"/>
    </source>
</evidence>
<keyword evidence="4 6" id="KW-0472">Membrane</keyword>
<feature type="compositionally biased region" description="Basic and acidic residues" evidence="5">
    <location>
        <begin position="159"/>
        <end position="173"/>
    </location>
</feature>
<keyword evidence="9" id="KW-1185">Reference proteome</keyword>
<evidence type="ECO:0000256" key="7">
    <source>
        <dbReference type="SAM" id="SignalP"/>
    </source>
</evidence>
<proteinExistence type="predicted"/>
<evidence type="ECO:0000256" key="5">
    <source>
        <dbReference type="SAM" id="MobiDB-lite"/>
    </source>
</evidence>
<dbReference type="AlphaFoldDB" id="A0A7D9H6Q6"/>
<feature type="transmembrane region" description="Helical" evidence="6">
    <location>
        <begin position="353"/>
        <end position="369"/>
    </location>
</feature>
<evidence type="ECO:0000256" key="3">
    <source>
        <dbReference type="ARBA" id="ARBA00022989"/>
    </source>
</evidence>
<comment type="caution">
    <text evidence="8">The sequence shown here is derived from an EMBL/GenBank/DDBJ whole genome shotgun (WGS) entry which is preliminary data.</text>
</comment>
<sequence length="370" mass="40143">MAFLKSVIYGFSICWLAEFLICSVEAAGKIHRAGPRPKTGVDADEFSGDLSADYNPWFYAICGTMLVGLTGIFPLLIIPVEAGHKLSEGVSADRLKLLLSFAVGGLLGDVFLHLLPEAFGPVNAETAHDDNLRIGLWIIGGILTFLVLEKIFKEESEKEPKCEAKEKSEEADGHVCNGSTTVVNGSTKHQDSDVRKRVKESNDADKTKECSHEENHVPSGKKEIKVIGYLNLLANCIDNFTHGLAVSGSFLVSKKVGLLTTFAILLHEIPHEIGDFAILLKSGFRRWDAAWGQIVTATGGLVGAVFGLVFAEAGDSTCWVLPFTSGGFIYIALVTIVPELLEEKRPWESMKQLICLITGITSMGLVSLIH</sequence>
<protein>
    <submittedName>
        <fullName evidence="8">Zinc transporter ZIP13</fullName>
    </submittedName>
</protein>
<feature type="transmembrane region" description="Helical" evidence="6">
    <location>
        <begin position="57"/>
        <end position="77"/>
    </location>
</feature>
<reference evidence="8" key="1">
    <citation type="submission" date="2020-04" db="EMBL/GenBank/DDBJ databases">
        <authorList>
            <person name="Alioto T."/>
            <person name="Alioto T."/>
            <person name="Gomez Garrido J."/>
        </authorList>
    </citation>
    <scope>NUCLEOTIDE SEQUENCE</scope>
    <source>
        <strain evidence="8">A484AB</strain>
    </source>
</reference>
<name>A0A7D9H6Q6_PARCT</name>
<keyword evidence="3 6" id="KW-1133">Transmembrane helix</keyword>
<feature type="compositionally biased region" description="Basic and acidic residues" evidence="5">
    <location>
        <begin position="188"/>
        <end position="215"/>
    </location>
</feature>
<accession>A0A7D9H6Q6</accession>
<feature type="transmembrane region" description="Helical" evidence="6">
    <location>
        <begin position="134"/>
        <end position="152"/>
    </location>
</feature>
<organism evidence="8 9">
    <name type="scientific">Paramuricea clavata</name>
    <name type="common">Red gorgonian</name>
    <name type="synonym">Violescent sea-whip</name>
    <dbReference type="NCBI Taxonomy" id="317549"/>
    <lineage>
        <taxon>Eukaryota</taxon>
        <taxon>Metazoa</taxon>
        <taxon>Cnidaria</taxon>
        <taxon>Anthozoa</taxon>
        <taxon>Octocorallia</taxon>
        <taxon>Malacalcyonacea</taxon>
        <taxon>Plexauridae</taxon>
        <taxon>Paramuricea</taxon>
    </lineage>
</organism>
<dbReference type="Pfam" id="PF02535">
    <property type="entry name" value="Zip"/>
    <property type="match status" value="1"/>
</dbReference>
<evidence type="ECO:0000313" key="9">
    <source>
        <dbReference type="Proteomes" id="UP001152795"/>
    </source>
</evidence>
<feature type="transmembrane region" description="Helical" evidence="6">
    <location>
        <begin position="290"/>
        <end position="313"/>
    </location>
</feature>
<evidence type="ECO:0000256" key="4">
    <source>
        <dbReference type="ARBA" id="ARBA00023136"/>
    </source>
</evidence>
<dbReference type="InterPro" id="IPR003689">
    <property type="entry name" value="ZIP"/>
</dbReference>
<gene>
    <name evidence="8" type="ORF">PACLA_8A061298</name>
</gene>
<feature type="signal peptide" evidence="7">
    <location>
        <begin position="1"/>
        <end position="26"/>
    </location>
</feature>
<comment type="subcellular location">
    <subcellularLocation>
        <location evidence="1">Membrane</location>
        <topology evidence="1">Multi-pass membrane protein</topology>
    </subcellularLocation>
</comment>
<keyword evidence="7" id="KW-0732">Signal</keyword>
<evidence type="ECO:0000256" key="1">
    <source>
        <dbReference type="ARBA" id="ARBA00004141"/>
    </source>
</evidence>
<dbReference type="Proteomes" id="UP001152795">
    <property type="component" value="Unassembled WGS sequence"/>
</dbReference>
<dbReference type="PANTHER" id="PTHR16950:SF16">
    <property type="entry name" value="ZINC TRANSPORTER ZIP13"/>
    <property type="match status" value="1"/>
</dbReference>
<keyword evidence="2 6" id="KW-0812">Transmembrane</keyword>
<feature type="region of interest" description="Disordered" evidence="5">
    <location>
        <begin position="159"/>
        <end position="215"/>
    </location>
</feature>
<feature type="compositionally biased region" description="Polar residues" evidence="5">
    <location>
        <begin position="177"/>
        <end position="187"/>
    </location>
</feature>
<feature type="transmembrane region" description="Helical" evidence="6">
    <location>
        <begin position="319"/>
        <end position="341"/>
    </location>
</feature>
<evidence type="ECO:0000313" key="8">
    <source>
        <dbReference type="EMBL" id="CAB3976816.1"/>
    </source>
</evidence>
<feature type="chain" id="PRO_5043422558" evidence="7">
    <location>
        <begin position="27"/>
        <end position="370"/>
    </location>
</feature>
<dbReference type="GO" id="GO:0005385">
    <property type="term" value="F:zinc ion transmembrane transporter activity"/>
    <property type="evidence" value="ECO:0007669"/>
    <property type="project" value="TreeGrafter"/>
</dbReference>
<dbReference type="GO" id="GO:0006882">
    <property type="term" value="P:intracellular zinc ion homeostasis"/>
    <property type="evidence" value="ECO:0007669"/>
    <property type="project" value="TreeGrafter"/>
</dbReference>
<dbReference type="PANTHER" id="PTHR16950">
    <property type="entry name" value="ZINC TRANSPORTER SLC39A7 HISTIDINE-RICH MEMBRANE PROTEIN KE4"/>
    <property type="match status" value="1"/>
</dbReference>
<dbReference type="EMBL" id="CACRXK020000015">
    <property type="protein sequence ID" value="CAB3976816.1"/>
    <property type="molecule type" value="Genomic_DNA"/>
</dbReference>
<dbReference type="OrthoDB" id="200954at2759"/>
<dbReference type="GO" id="GO:0016020">
    <property type="term" value="C:membrane"/>
    <property type="evidence" value="ECO:0007669"/>
    <property type="project" value="UniProtKB-SubCell"/>
</dbReference>